<sequence length="159" mass="16983">MASALGLDFSKNLSLYTIPAAFVLAQGPHLAAVISAGKAYDNTDPRGFSSNIASSQAMTKAKKHRLTALHNASTNAYETLGFFAAAVVAANQARLEPTLLNSLSFGYLATRIAFIFAYTELTPDATLSWFRSVSWFAGTALSSALYIKAGINISKTYVF</sequence>
<name>A0ACC0VEX3_9HYPO</name>
<dbReference type="Proteomes" id="UP001163324">
    <property type="component" value="Chromosome 1"/>
</dbReference>
<evidence type="ECO:0000313" key="1">
    <source>
        <dbReference type="EMBL" id="KAI9904663.1"/>
    </source>
</evidence>
<dbReference type="EMBL" id="CM047940">
    <property type="protein sequence ID" value="KAI9904663.1"/>
    <property type="molecule type" value="Genomic_DNA"/>
</dbReference>
<gene>
    <name evidence="1" type="ORF">N3K66_001192</name>
</gene>
<accession>A0ACC0VEX3</accession>
<keyword evidence="2" id="KW-1185">Reference proteome</keyword>
<proteinExistence type="predicted"/>
<protein>
    <submittedName>
        <fullName evidence="1">Uncharacterized protein</fullName>
    </submittedName>
</protein>
<reference evidence="1" key="1">
    <citation type="submission" date="2022-10" db="EMBL/GenBank/DDBJ databases">
        <title>Complete Genome of Trichothecium roseum strain YXFP-22015, a Plant Pathogen Isolated from Citrus.</title>
        <authorList>
            <person name="Wang Y."/>
            <person name="Zhu L."/>
        </authorList>
    </citation>
    <scope>NUCLEOTIDE SEQUENCE</scope>
    <source>
        <strain evidence="1">YXFP-22015</strain>
    </source>
</reference>
<organism evidence="1 2">
    <name type="scientific">Trichothecium roseum</name>
    <dbReference type="NCBI Taxonomy" id="47278"/>
    <lineage>
        <taxon>Eukaryota</taxon>
        <taxon>Fungi</taxon>
        <taxon>Dikarya</taxon>
        <taxon>Ascomycota</taxon>
        <taxon>Pezizomycotina</taxon>
        <taxon>Sordariomycetes</taxon>
        <taxon>Hypocreomycetidae</taxon>
        <taxon>Hypocreales</taxon>
        <taxon>Hypocreales incertae sedis</taxon>
        <taxon>Trichothecium</taxon>
    </lineage>
</organism>
<comment type="caution">
    <text evidence="1">The sequence shown here is derived from an EMBL/GenBank/DDBJ whole genome shotgun (WGS) entry which is preliminary data.</text>
</comment>
<evidence type="ECO:0000313" key="2">
    <source>
        <dbReference type="Proteomes" id="UP001163324"/>
    </source>
</evidence>